<evidence type="ECO:0000256" key="1">
    <source>
        <dbReference type="SAM" id="MobiDB-lite"/>
    </source>
</evidence>
<dbReference type="EMBL" id="KZ679140">
    <property type="protein sequence ID" value="PTB72768.1"/>
    <property type="molecule type" value="Genomic_DNA"/>
</dbReference>
<evidence type="ECO:0000313" key="3">
    <source>
        <dbReference type="Proteomes" id="UP000240760"/>
    </source>
</evidence>
<dbReference type="PROSITE" id="PS51257">
    <property type="entry name" value="PROKAR_LIPOPROTEIN"/>
    <property type="match status" value="1"/>
</dbReference>
<name>A0A2T4BTZ4_TRILO</name>
<protein>
    <submittedName>
        <fullName evidence="2">Uncharacterized protein</fullName>
    </submittedName>
</protein>
<accession>A0A2T4BTZ4</accession>
<reference evidence="2 3" key="1">
    <citation type="submission" date="2016-07" db="EMBL/GenBank/DDBJ databases">
        <title>Multiple horizontal gene transfer events from other fungi enriched the ability of initially mycotrophic Trichoderma (Ascomycota) to feed on dead plant biomass.</title>
        <authorList>
            <consortium name="DOE Joint Genome Institute"/>
            <person name="Aerts A."/>
            <person name="Atanasova L."/>
            <person name="Chenthamara K."/>
            <person name="Zhang J."/>
            <person name="Grujic M."/>
            <person name="Henrissat B."/>
            <person name="Kuo A."/>
            <person name="Salamov A."/>
            <person name="Lipzen A."/>
            <person name="Labutti K."/>
            <person name="Barry K."/>
            <person name="Miao Y."/>
            <person name="Rahimi M.J."/>
            <person name="Shen Q."/>
            <person name="Grigoriev I.V."/>
            <person name="Kubicek C.P."/>
            <person name="Druzhinina I.S."/>
        </authorList>
    </citation>
    <scope>NUCLEOTIDE SEQUENCE [LARGE SCALE GENOMIC DNA]</scope>
    <source>
        <strain evidence="2 3">ATCC 18648</strain>
    </source>
</reference>
<organism evidence="2 3">
    <name type="scientific">Trichoderma longibrachiatum ATCC 18648</name>
    <dbReference type="NCBI Taxonomy" id="983965"/>
    <lineage>
        <taxon>Eukaryota</taxon>
        <taxon>Fungi</taxon>
        <taxon>Dikarya</taxon>
        <taxon>Ascomycota</taxon>
        <taxon>Pezizomycotina</taxon>
        <taxon>Sordariomycetes</taxon>
        <taxon>Hypocreomycetidae</taxon>
        <taxon>Hypocreales</taxon>
        <taxon>Hypocreaceae</taxon>
        <taxon>Trichoderma</taxon>
    </lineage>
</organism>
<proteinExistence type="predicted"/>
<sequence>MDRYGSGDDEEGSAKTQFLPASSGGVGSCTQPRGRIYGRCTTASRLCSGTGSH</sequence>
<feature type="region of interest" description="Disordered" evidence="1">
    <location>
        <begin position="1"/>
        <end position="35"/>
    </location>
</feature>
<dbReference type="Proteomes" id="UP000240760">
    <property type="component" value="Unassembled WGS sequence"/>
</dbReference>
<evidence type="ECO:0000313" key="2">
    <source>
        <dbReference type="EMBL" id="PTB72768.1"/>
    </source>
</evidence>
<gene>
    <name evidence="2" type="ORF">M440DRAFT_1083120</name>
</gene>
<dbReference type="AlphaFoldDB" id="A0A2T4BTZ4"/>
<keyword evidence="3" id="KW-1185">Reference proteome</keyword>